<feature type="transmembrane region" description="Helical" evidence="7">
    <location>
        <begin position="287"/>
        <end position="306"/>
    </location>
</feature>
<evidence type="ECO:0000256" key="1">
    <source>
        <dbReference type="ARBA" id="ARBA00004651"/>
    </source>
</evidence>
<protein>
    <recommendedName>
        <fullName evidence="10">Permease</fullName>
    </recommendedName>
</protein>
<accession>A0ABS1E8R3</accession>
<dbReference type="EMBL" id="NRSH01000150">
    <property type="protein sequence ID" value="MBK1727432.1"/>
    <property type="molecule type" value="Genomic_DNA"/>
</dbReference>
<feature type="transmembrane region" description="Helical" evidence="7">
    <location>
        <begin position="226"/>
        <end position="254"/>
    </location>
</feature>
<dbReference type="InterPro" id="IPR005524">
    <property type="entry name" value="DUF318"/>
</dbReference>
<keyword evidence="4 7" id="KW-0812">Transmembrane</keyword>
<dbReference type="PANTHER" id="PTHR34184">
    <property type="entry name" value="UPF0718 PROTEIN YCGR"/>
    <property type="match status" value="1"/>
</dbReference>
<comment type="subcellular location">
    <subcellularLocation>
        <location evidence="1">Cell membrane</location>
        <topology evidence="1">Multi-pass membrane protein</topology>
    </subcellularLocation>
</comment>
<feature type="transmembrane region" description="Helical" evidence="7">
    <location>
        <begin position="57"/>
        <end position="76"/>
    </location>
</feature>
<evidence type="ECO:0000256" key="4">
    <source>
        <dbReference type="ARBA" id="ARBA00022692"/>
    </source>
</evidence>
<dbReference type="NCBIfam" id="NF033936">
    <property type="entry name" value="CuZnOut_SO0444"/>
    <property type="match status" value="1"/>
</dbReference>
<comment type="similarity">
    <text evidence="2">Belongs to the UPF0718 family.</text>
</comment>
<evidence type="ECO:0000256" key="5">
    <source>
        <dbReference type="ARBA" id="ARBA00022989"/>
    </source>
</evidence>
<evidence type="ECO:0000256" key="3">
    <source>
        <dbReference type="ARBA" id="ARBA00022475"/>
    </source>
</evidence>
<evidence type="ECO:0008006" key="10">
    <source>
        <dbReference type="Google" id="ProtNLM"/>
    </source>
</evidence>
<reference evidence="8 9" key="1">
    <citation type="journal article" date="2020" name="Microorganisms">
        <title>Osmotic Adaptation and Compatible Solute Biosynthesis of Phototrophic Bacteria as Revealed from Genome Analyses.</title>
        <authorList>
            <person name="Imhoff J.F."/>
            <person name="Rahn T."/>
            <person name="Kunzel S."/>
            <person name="Keller A."/>
            <person name="Neulinger S.C."/>
        </authorList>
    </citation>
    <scope>NUCLEOTIDE SEQUENCE [LARGE SCALE GENOMIC DNA]</scope>
    <source>
        <strain evidence="8 9">DSM 15116</strain>
    </source>
</reference>
<keyword evidence="5 7" id="KW-1133">Transmembrane helix</keyword>
<dbReference type="RefSeq" id="WP_200260708.1">
    <property type="nucleotide sequence ID" value="NZ_NRSH01000150.1"/>
</dbReference>
<evidence type="ECO:0000313" key="9">
    <source>
        <dbReference type="Proteomes" id="UP000738126"/>
    </source>
</evidence>
<feature type="transmembrane region" description="Helical" evidence="7">
    <location>
        <begin position="260"/>
        <end position="280"/>
    </location>
</feature>
<evidence type="ECO:0000256" key="7">
    <source>
        <dbReference type="SAM" id="Phobius"/>
    </source>
</evidence>
<evidence type="ECO:0000313" key="8">
    <source>
        <dbReference type="EMBL" id="MBK1727432.1"/>
    </source>
</evidence>
<dbReference type="InterPro" id="IPR052923">
    <property type="entry name" value="UPF0718"/>
</dbReference>
<keyword evidence="9" id="KW-1185">Reference proteome</keyword>
<feature type="transmembrane region" description="Helical" evidence="7">
    <location>
        <begin position="195"/>
        <end position="219"/>
    </location>
</feature>
<dbReference type="PANTHER" id="PTHR34184:SF4">
    <property type="entry name" value="UPF0718 PROTEIN YCGR"/>
    <property type="match status" value="1"/>
</dbReference>
<evidence type="ECO:0000256" key="6">
    <source>
        <dbReference type="ARBA" id="ARBA00023136"/>
    </source>
</evidence>
<keyword evidence="6 7" id="KW-0472">Membrane</keyword>
<feature type="transmembrane region" description="Helical" evidence="7">
    <location>
        <begin position="326"/>
        <end position="347"/>
    </location>
</feature>
<dbReference type="Proteomes" id="UP000738126">
    <property type="component" value="Unassembled WGS sequence"/>
</dbReference>
<gene>
    <name evidence="8" type="ORF">CKO13_10490</name>
</gene>
<comment type="caution">
    <text evidence="8">The sequence shown here is derived from an EMBL/GenBank/DDBJ whole genome shotgun (WGS) entry which is preliminary data.</text>
</comment>
<name>A0ABS1E8R3_9GAMM</name>
<feature type="transmembrane region" description="Helical" evidence="7">
    <location>
        <begin position="113"/>
        <end position="133"/>
    </location>
</feature>
<organism evidence="8 9">
    <name type="scientific">Halorhodospira neutriphila</name>
    <dbReference type="NCBI Taxonomy" id="168379"/>
    <lineage>
        <taxon>Bacteria</taxon>
        <taxon>Pseudomonadati</taxon>
        <taxon>Pseudomonadota</taxon>
        <taxon>Gammaproteobacteria</taxon>
        <taxon>Chromatiales</taxon>
        <taxon>Ectothiorhodospiraceae</taxon>
        <taxon>Halorhodospira</taxon>
    </lineage>
</organism>
<evidence type="ECO:0000256" key="2">
    <source>
        <dbReference type="ARBA" id="ARBA00006386"/>
    </source>
</evidence>
<proteinExistence type="inferred from homology"/>
<sequence length="367" mass="35869">MDIGALAMNTLELALTAAPWLLLGFAVAGLVQALVPQERLQRWLGGDGIAPVVRGAVIGAPLPLCSCGAIPTALALHRAGASRGASTAFLVGTPGVGVDSVALTYALLGPFMAAARLCAAVATAVAAGLAVGWGSPAPPWAEPEAADGSCGCTDGCSGAEPAEGGDACEGGTCSGPVQGRWAAAWQAVTELIDDIGLWLLLGLLVAGALLTLVPVGTLAQWGSGPLAMLAVAFVGVPLYLCATAVTPVAAGLLAAGVSPGTVLVLLIAGPITSAATLAVLRRELGSAATAIYLAAIVACALVAGLITDALAGGAPALGEAAAAAELVPMPLKGAALGVLLLIGIRPLRSRLAGIGRRLPGRAPSPLR</sequence>
<keyword evidence="3" id="KW-1003">Cell membrane</keyword>
<dbReference type="Pfam" id="PF03773">
    <property type="entry name" value="ArsP_1"/>
    <property type="match status" value="1"/>
</dbReference>